<sequence length="72" mass="7483">MFGCKKKADNAVATESKGCSVPGAKQAGMIGLTALATIGPKKVRPHVQNILAVIAIASLIRQIIRRGKGQEA</sequence>
<dbReference type="Proteomes" id="UP000188604">
    <property type="component" value="Chromosome"/>
</dbReference>
<dbReference type="EMBL" id="CP014691">
    <property type="protein sequence ID" value="AQS88789.1"/>
    <property type="molecule type" value="Genomic_DNA"/>
</dbReference>
<dbReference type="KEGG" id="nch:A0U93_13615"/>
<accession>A0A1U9KST1</accession>
<gene>
    <name evidence="1" type="ORF">A0U93_13615</name>
</gene>
<dbReference type="RefSeq" id="WP_077807836.1">
    <property type="nucleotide sequence ID" value="NZ_BJXS01000001.1"/>
</dbReference>
<reference evidence="1 2" key="1">
    <citation type="submission" date="2016-03" db="EMBL/GenBank/DDBJ databases">
        <title>Acetic acid bacteria sequencing.</title>
        <authorList>
            <person name="Brandt J."/>
            <person name="Jakob F."/>
            <person name="Vogel R.F."/>
        </authorList>
    </citation>
    <scope>NUCLEOTIDE SEQUENCE [LARGE SCALE GENOMIC DNA]</scope>
    <source>
        <strain evidence="1 2">NBRC 101099</strain>
    </source>
</reference>
<evidence type="ECO:0000313" key="2">
    <source>
        <dbReference type="Proteomes" id="UP000188604"/>
    </source>
</evidence>
<keyword evidence="2" id="KW-1185">Reference proteome</keyword>
<dbReference type="AlphaFoldDB" id="A0A1U9KST1"/>
<proteinExistence type="predicted"/>
<dbReference type="STRING" id="320497.A0U93_13615"/>
<protein>
    <submittedName>
        <fullName evidence="1">Uncharacterized protein</fullName>
    </submittedName>
</protein>
<name>A0A1U9KST1_9PROT</name>
<dbReference type="OrthoDB" id="7273250at2"/>
<evidence type="ECO:0000313" key="1">
    <source>
        <dbReference type="EMBL" id="AQS88789.1"/>
    </source>
</evidence>
<organism evidence="1 2">
    <name type="scientific">Neoasaia chiangmaiensis</name>
    <dbReference type="NCBI Taxonomy" id="320497"/>
    <lineage>
        <taxon>Bacteria</taxon>
        <taxon>Pseudomonadati</taxon>
        <taxon>Pseudomonadota</taxon>
        <taxon>Alphaproteobacteria</taxon>
        <taxon>Acetobacterales</taxon>
        <taxon>Acetobacteraceae</taxon>
        <taxon>Neoasaia</taxon>
    </lineage>
</organism>